<dbReference type="EC" id="2.7.13.3" evidence="3"/>
<evidence type="ECO:0000256" key="6">
    <source>
        <dbReference type="ARBA" id="ARBA00022692"/>
    </source>
</evidence>
<dbReference type="Proteomes" id="UP001142610">
    <property type="component" value="Unassembled WGS sequence"/>
</dbReference>
<feature type="domain" description="PAS" evidence="17">
    <location>
        <begin position="154"/>
        <end position="224"/>
    </location>
</feature>
<dbReference type="Gene3D" id="3.40.50.2300">
    <property type="match status" value="1"/>
</dbReference>
<evidence type="ECO:0000259" key="19">
    <source>
        <dbReference type="PROSITE" id="PS50894"/>
    </source>
</evidence>
<dbReference type="FunFam" id="1.10.287.130:FF:000004">
    <property type="entry name" value="Ethylene receptor 1"/>
    <property type="match status" value="1"/>
</dbReference>
<dbReference type="InterPro" id="IPR036641">
    <property type="entry name" value="HPT_dom_sf"/>
</dbReference>
<proteinExistence type="predicted"/>
<keyword evidence="6" id="KW-0812">Transmembrane</keyword>
<feature type="domain" description="PAS" evidence="17">
    <location>
        <begin position="32"/>
        <end position="79"/>
    </location>
</feature>
<dbReference type="PROSITE" id="PS50112">
    <property type="entry name" value="PAS"/>
    <property type="match status" value="3"/>
</dbReference>
<evidence type="ECO:0000256" key="7">
    <source>
        <dbReference type="ARBA" id="ARBA00022741"/>
    </source>
</evidence>
<keyword evidence="11" id="KW-0902">Two-component regulatory system</keyword>
<dbReference type="InterPro" id="IPR001789">
    <property type="entry name" value="Sig_transdc_resp-reg_receiver"/>
</dbReference>
<dbReference type="PANTHER" id="PTHR45339:SF3">
    <property type="entry name" value="HISTIDINE KINASE"/>
    <property type="match status" value="1"/>
</dbReference>
<evidence type="ECO:0000256" key="9">
    <source>
        <dbReference type="ARBA" id="ARBA00022840"/>
    </source>
</evidence>
<dbReference type="Pfam" id="PF02518">
    <property type="entry name" value="HATPase_c"/>
    <property type="match status" value="1"/>
</dbReference>
<evidence type="ECO:0000313" key="21">
    <source>
        <dbReference type="Proteomes" id="UP001142610"/>
    </source>
</evidence>
<dbReference type="Gene3D" id="3.30.565.10">
    <property type="entry name" value="Histidine kinase-like ATPase, C-terminal domain"/>
    <property type="match status" value="1"/>
</dbReference>
<evidence type="ECO:0000256" key="11">
    <source>
        <dbReference type="ARBA" id="ARBA00023012"/>
    </source>
</evidence>
<accession>A0A9X2RIU2</accession>
<dbReference type="Gene3D" id="1.20.120.160">
    <property type="entry name" value="HPT domain"/>
    <property type="match status" value="1"/>
</dbReference>
<dbReference type="InterPro" id="IPR036890">
    <property type="entry name" value="HATPase_C_sf"/>
</dbReference>
<dbReference type="SMART" id="SM00091">
    <property type="entry name" value="PAS"/>
    <property type="match status" value="3"/>
</dbReference>
<dbReference type="InterPro" id="IPR003594">
    <property type="entry name" value="HATPase_dom"/>
</dbReference>
<evidence type="ECO:0000259" key="16">
    <source>
        <dbReference type="PROSITE" id="PS50110"/>
    </source>
</evidence>
<dbReference type="SUPFAM" id="SSF55785">
    <property type="entry name" value="PYP-like sensor domain (PAS domain)"/>
    <property type="match status" value="3"/>
</dbReference>
<dbReference type="InterPro" id="IPR036097">
    <property type="entry name" value="HisK_dim/P_sf"/>
</dbReference>
<dbReference type="InterPro" id="IPR004358">
    <property type="entry name" value="Sig_transdc_His_kin-like_C"/>
</dbReference>
<comment type="caution">
    <text evidence="20">The sequence shown here is derived from an EMBL/GenBank/DDBJ whole genome shotgun (WGS) entry which is preliminary data.</text>
</comment>
<dbReference type="CDD" id="cd00082">
    <property type="entry name" value="HisKA"/>
    <property type="match status" value="1"/>
</dbReference>
<keyword evidence="9" id="KW-0067">ATP-binding</keyword>
<sequence>MAMDDLRESTMRRGEDMINDESELQIALRNAVIDQALDCVVIIDGDGSIIEFNPAACSTFGYRRADVIGKNLAHVLVPERFRQMHIAGMERFKETGDGPVIGKRIEIEALCADGNEIPVELAITPVECCGEHYFTAYLRDISLRLEAEKEVRASKNKYQNLFELSTDAIIVHTVDGTIVDLNSKASSLLGLSREHAIGLHVRSLHPETALAHAKEALADVVEGREVSIETEFLNADGKPFAAELSARQVETSGGPLVHGVVRDISERKQHEAERDRYEKLLAHAQRLAQLGSFEWEIKTGMFYWSPATYSIFGIDPSEGVPTTDSLRPYLHPDDTDTIERCVIDAVNEGQDADITHRIVLRDGSVRTVETRFECLKSTSGRPYRIVGTVQDITKVAEANLALTEAKEAAEAANVAKTHFLASMSHEMRTPLNGVIGLLDLMGETRLTDVQTQYLEQAAASADSLLTLLSDLLDLSRIEAGEIDIDKKPIRTRDFVDQSISVILATFADRQVTVDVEIAPETPEAVEGDGARLRQILTNLLSNAVKFTPSGRVRVEIDYDLKAQSLAFDVVDQGIGISEDVLPKLFDRFTQAHTGLSRRYGGAGLGLTICRDLITVMGGTISAASQPGVGSRFSVVVPASAAVLEHPSANSDPAEKNGIVPLNGFSILLAEDSNTNALVVSRRLERHGATVDRARDGVEALRMTTERDYDIVLMDVSMPEMDGLEATREIRARGGSFLHLPIIALTAHALRGDKERCLEAGMSGYVSKPIAIDELIDAVIRASTARTSSMTRDLLTPDTSVNEWDDDLDLFAEVLEMFLGELAAYKATLREASMDKQDDIFRQIHSLKSSAANVGALPLQTLAAELDGLSKEGRASEVMRRLPGLVTLIEETEKAVADHSRRAAS</sequence>
<dbReference type="InterPro" id="IPR003661">
    <property type="entry name" value="HisK_dim/P_dom"/>
</dbReference>
<dbReference type="SUPFAM" id="SSF52172">
    <property type="entry name" value="CheY-like"/>
    <property type="match status" value="1"/>
</dbReference>
<evidence type="ECO:0000259" key="15">
    <source>
        <dbReference type="PROSITE" id="PS50109"/>
    </source>
</evidence>
<dbReference type="Pfam" id="PF13426">
    <property type="entry name" value="PAS_9"/>
    <property type="match status" value="2"/>
</dbReference>
<keyword evidence="12" id="KW-0472">Membrane</keyword>
<feature type="domain" description="Response regulatory" evidence="16">
    <location>
        <begin position="665"/>
        <end position="782"/>
    </location>
</feature>
<dbReference type="Pfam" id="PF00072">
    <property type="entry name" value="Response_reg"/>
    <property type="match status" value="1"/>
</dbReference>
<gene>
    <name evidence="20" type="ORF">NOG11_00965</name>
</gene>
<feature type="domain" description="HPt" evidence="19">
    <location>
        <begin position="806"/>
        <end position="902"/>
    </location>
</feature>
<evidence type="ECO:0000256" key="1">
    <source>
        <dbReference type="ARBA" id="ARBA00000085"/>
    </source>
</evidence>
<comment type="subcellular location">
    <subcellularLocation>
        <location evidence="2">Membrane</location>
    </subcellularLocation>
</comment>
<comment type="catalytic activity">
    <reaction evidence="1">
        <text>ATP + protein L-histidine = ADP + protein N-phospho-L-histidine.</text>
        <dbReference type="EC" id="2.7.13.3"/>
    </reaction>
</comment>
<dbReference type="SMART" id="SM00388">
    <property type="entry name" value="HisKA"/>
    <property type="match status" value="1"/>
</dbReference>
<organism evidence="20 21">
    <name type="scientific">Parvularcula maris</name>
    <dbReference type="NCBI Taxonomy" id="2965077"/>
    <lineage>
        <taxon>Bacteria</taxon>
        <taxon>Pseudomonadati</taxon>
        <taxon>Pseudomonadota</taxon>
        <taxon>Alphaproteobacteria</taxon>
        <taxon>Parvularculales</taxon>
        <taxon>Parvularculaceae</taxon>
        <taxon>Parvularcula</taxon>
    </lineage>
</organism>
<dbReference type="Pfam" id="PF08447">
    <property type="entry name" value="PAS_3"/>
    <property type="match status" value="1"/>
</dbReference>
<dbReference type="Pfam" id="PF01627">
    <property type="entry name" value="Hpt"/>
    <property type="match status" value="1"/>
</dbReference>
<keyword evidence="8" id="KW-0418">Kinase</keyword>
<evidence type="ECO:0000256" key="2">
    <source>
        <dbReference type="ARBA" id="ARBA00004370"/>
    </source>
</evidence>
<dbReference type="CDD" id="cd16922">
    <property type="entry name" value="HATPase_EvgS-ArcB-TorS-like"/>
    <property type="match status" value="1"/>
</dbReference>
<keyword evidence="21" id="KW-1185">Reference proteome</keyword>
<name>A0A9X2RIU2_9PROT</name>
<dbReference type="GO" id="GO:0005524">
    <property type="term" value="F:ATP binding"/>
    <property type="evidence" value="ECO:0007669"/>
    <property type="project" value="UniProtKB-KW"/>
</dbReference>
<evidence type="ECO:0000256" key="14">
    <source>
        <dbReference type="PROSITE-ProRule" id="PRU00169"/>
    </source>
</evidence>
<protein>
    <recommendedName>
        <fullName evidence="3">histidine kinase</fullName>
        <ecNumber evidence="3">2.7.13.3</ecNumber>
    </recommendedName>
</protein>
<evidence type="ECO:0000256" key="3">
    <source>
        <dbReference type="ARBA" id="ARBA00012438"/>
    </source>
</evidence>
<dbReference type="InterPro" id="IPR001610">
    <property type="entry name" value="PAC"/>
</dbReference>
<dbReference type="PANTHER" id="PTHR45339">
    <property type="entry name" value="HYBRID SIGNAL TRANSDUCTION HISTIDINE KINASE J"/>
    <property type="match status" value="1"/>
</dbReference>
<feature type="modified residue" description="Phosphohistidine" evidence="13">
    <location>
        <position position="844"/>
    </location>
</feature>
<dbReference type="Gene3D" id="3.30.450.20">
    <property type="entry name" value="PAS domain"/>
    <property type="match status" value="3"/>
</dbReference>
<dbReference type="InterPro" id="IPR035965">
    <property type="entry name" value="PAS-like_dom_sf"/>
</dbReference>
<evidence type="ECO:0000256" key="10">
    <source>
        <dbReference type="ARBA" id="ARBA00022989"/>
    </source>
</evidence>
<dbReference type="CDD" id="cd17546">
    <property type="entry name" value="REC_hyHK_CKI1_RcsC-like"/>
    <property type="match status" value="1"/>
</dbReference>
<feature type="domain" description="PAC" evidence="18">
    <location>
        <begin position="226"/>
        <end position="276"/>
    </location>
</feature>
<dbReference type="PROSITE" id="PS50110">
    <property type="entry name" value="RESPONSE_REGULATORY"/>
    <property type="match status" value="1"/>
</dbReference>
<dbReference type="SUPFAM" id="SSF47226">
    <property type="entry name" value="Histidine-containing phosphotransfer domain, HPT domain"/>
    <property type="match status" value="1"/>
</dbReference>
<keyword evidence="5" id="KW-0808">Transferase</keyword>
<keyword evidence="4 14" id="KW-0597">Phosphoprotein</keyword>
<dbReference type="RefSeq" id="WP_256617752.1">
    <property type="nucleotide sequence ID" value="NZ_JANIBC010000001.1"/>
</dbReference>
<dbReference type="InterPro" id="IPR008207">
    <property type="entry name" value="Sig_transdc_His_kin_Hpt_dom"/>
</dbReference>
<dbReference type="SMART" id="SM00448">
    <property type="entry name" value="REC"/>
    <property type="match status" value="1"/>
</dbReference>
<dbReference type="AlphaFoldDB" id="A0A9X2RIU2"/>
<dbReference type="CDD" id="cd00130">
    <property type="entry name" value="PAS"/>
    <property type="match status" value="3"/>
</dbReference>
<dbReference type="SUPFAM" id="SSF47384">
    <property type="entry name" value="Homodimeric domain of signal transducing histidine kinase"/>
    <property type="match status" value="1"/>
</dbReference>
<dbReference type="FunFam" id="3.30.565.10:FF:000010">
    <property type="entry name" value="Sensor histidine kinase RcsC"/>
    <property type="match status" value="1"/>
</dbReference>
<keyword evidence="7" id="KW-0547">Nucleotide-binding</keyword>
<dbReference type="PROSITE" id="PS50113">
    <property type="entry name" value="PAC"/>
    <property type="match status" value="2"/>
</dbReference>
<evidence type="ECO:0000256" key="4">
    <source>
        <dbReference type="ARBA" id="ARBA00022553"/>
    </source>
</evidence>
<dbReference type="InterPro" id="IPR000700">
    <property type="entry name" value="PAS-assoc_C"/>
</dbReference>
<dbReference type="Gene3D" id="1.10.287.130">
    <property type="match status" value="1"/>
</dbReference>
<dbReference type="NCBIfam" id="TIGR00229">
    <property type="entry name" value="sensory_box"/>
    <property type="match status" value="3"/>
</dbReference>
<dbReference type="InterPro" id="IPR005467">
    <property type="entry name" value="His_kinase_dom"/>
</dbReference>
<reference evidence="20" key="1">
    <citation type="submission" date="2022-07" db="EMBL/GenBank/DDBJ databases">
        <title>Parvularcula maris sp. nov., an algicidal bacterium isolated from seawater.</title>
        <authorList>
            <person name="Li F."/>
        </authorList>
    </citation>
    <scope>NUCLEOTIDE SEQUENCE</scope>
    <source>
        <strain evidence="20">BGMRC 0090</strain>
    </source>
</reference>
<feature type="domain" description="PAC" evidence="18">
    <location>
        <begin position="352"/>
        <end position="404"/>
    </location>
</feature>
<dbReference type="SMART" id="SM00086">
    <property type="entry name" value="PAC"/>
    <property type="match status" value="3"/>
</dbReference>
<dbReference type="InterPro" id="IPR013655">
    <property type="entry name" value="PAS_fold_3"/>
</dbReference>
<feature type="modified residue" description="4-aspartylphosphate" evidence="14">
    <location>
        <position position="714"/>
    </location>
</feature>
<evidence type="ECO:0000259" key="18">
    <source>
        <dbReference type="PROSITE" id="PS50113"/>
    </source>
</evidence>
<evidence type="ECO:0000259" key="17">
    <source>
        <dbReference type="PROSITE" id="PS50112"/>
    </source>
</evidence>
<dbReference type="EMBL" id="JANIBC010000001">
    <property type="protein sequence ID" value="MCQ8183948.1"/>
    <property type="molecule type" value="Genomic_DNA"/>
</dbReference>
<evidence type="ECO:0000256" key="8">
    <source>
        <dbReference type="ARBA" id="ARBA00022777"/>
    </source>
</evidence>
<dbReference type="PRINTS" id="PR00344">
    <property type="entry name" value="BCTRLSENSOR"/>
</dbReference>
<feature type="domain" description="PAS" evidence="17">
    <location>
        <begin position="301"/>
        <end position="349"/>
    </location>
</feature>
<feature type="domain" description="Histidine kinase" evidence="15">
    <location>
        <begin position="422"/>
        <end position="640"/>
    </location>
</feature>
<dbReference type="GO" id="GO:0000155">
    <property type="term" value="F:phosphorelay sensor kinase activity"/>
    <property type="evidence" value="ECO:0007669"/>
    <property type="project" value="InterPro"/>
</dbReference>
<evidence type="ECO:0000256" key="13">
    <source>
        <dbReference type="PROSITE-ProRule" id="PRU00110"/>
    </source>
</evidence>
<dbReference type="Gene3D" id="2.10.70.100">
    <property type="match status" value="1"/>
</dbReference>
<evidence type="ECO:0000256" key="5">
    <source>
        <dbReference type="ARBA" id="ARBA00022679"/>
    </source>
</evidence>
<dbReference type="CDD" id="cd00088">
    <property type="entry name" value="HPT"/>
    <property type="match status" value="1"/>
</dbReference>
<dbReference type="PROSITE" id="PS50894">
    <property type="entry name" value="HPT"/>
    <property type="match status" value="1"/>
</dbReference>
<dbReference type="SUPFAM" id="SSF55874">
    <property type="entry name" value="ATPase domain of HSP90 chaperone/DNA topoisomerase II/histidine kinase"/>
    <property type="match status" value="1"/>
</dbReference>
<dbReference type="SMART" id="SM00387">
    <property type="entry name" value="HATPase_c"/>
    <property type="match status" value="1"/>
</dbReference>
<dbReference type="InterPro" id="IPR011006">
    <property type="entry name" value="CheY-like_superfamily"/>
</dbReference>
<evidence type="ECO:0000313" key="20">
    <source>
        <dbReference type="EMBL" id="MCQ8183948.1"/>
    </source>
</evidence>
<dbReference type="Pfam" id="PF00512">
    <property type="entry name" value="HisKA"/>
    <property type="match status" value="1"/>
</dbReference>
<dbReference type="SMART" id="SM00073">
    <property type="entry name" value="HPT"/>
    <property type="match status" value="1"/>
</dbReference>
<dbReference type="GO" id="GO:0005886">
    <property type="term" value="C:plasma membrane"/>
    <property type="evidence" value="ECO:0007669"/>
    <property type="project" value="UniProtKB-SubCell"/>
</dbReference>
<dbReference type="InterPro" id="IPR000014">
    <property type="entry name" value="PAS"/>
</dbReference>
<keyword evidence="10" id="KW-1133">Transmembrane helix</keyword>
<evidence type="ECO:0000256" key="12">
    <source>
        <dbReference type="ARBA" id="ARBA00023136"/>
    </source>
</evidence>
<dbReference type="PROSITE" id="PS50109">
    <property type="entry name" value="HIS_KIN"/>
    <property type="match status" value="1"/>
</dbReference>